<feature type="transmembrane region" description="Helical" evidence="11">
    <location>
        <begin position="12"/>
        <end position="32"/>
    </location>
</feature>
<name>W9R1Y8_9ROSA</name>
<gene>
    <name evidence="12" type="ORF">L484_019767</name>
</gene>
<comment type="similarity">
    <text evidence="2">Belongs to the Tim17/Tim22/Tim23 family.</text>
</comment>
<keyword evidence="13" id="KW-1185">Reference proteome</keyword>
<evidence type="ECO:0000256" key="1">
    <source>
        <dbReference type="ARBA" id="ARBA00004448"/>
    </source>
</evidence>
<dbReference type="GO" id="GO:0008320">
    <property type="term" value="F:protein transmembrane transporter activity"/>
    <property type="evidence" value="ECO:0007669"/>
    <property type="project" value="TreeGrafter"/>
</dbReference>
<evidence type="ECO:0000313" key="13">
    <source>
        <dbReference type="Proteomes" id="UP000030645"/>
    </source>
</evidence>
<evidence type="ECO:0000256" key="10">
    <source>
        <dbReference type="ARBA" id="ARBA00023136"/>
    </source>
</evidence>
<protein>
    <submittedName>
        <fullName evidence="12">Uncharacterized protein</fullName>
    </submittedName>
</protein>
<keyword evidence="10 11" id="KW-0472">Membrane</keyword>
<evidence type="ECO:0000256" key="4">
    <source>
        <dbReference type="ARBA" id="ARBA00022692"/>
    </source>
</evidence>
<keyword evidence="8" id="KW-0811">Translocation</keyword>
<dbReference type="AlphaFoldDB" id="W9R1Y8"/>
<comment type="subcellular location">
    <subcellularLocation>
        <location evidence="1">Mitochondrion inner membrane</location>
        <topology evidence="1">Multi-pass membrane protein</topology>
    </subcellularLocation>
</comment>
<dbReference type="GO" id="GO:0030150">
    <property type="term" value="P:protein import into mitochondrial matrix"/>
    <property type="evidence" value="ECO:0007669"/>
    <property type="project" value="TreeGrafter"/>
</dbReference>
<evidence type="ECO:0000256" key="11">
    <source>
        <dbReference type="SAM" id="Phobius"/>
    </source>
</evidence>
<dbReference type="EMBL" id="KE344058">
    <property type="protein sequence ID" value="EXB51990.1"/>
    <property type="molecule type" value="Genomic_DNA"/>
</dbReference>
<sequence>MVYVRQKEDPWNSIFAGAATGGFLMRLGFAASGRDGLRMAKMARIGGSAEEGLPAAGRDLRCSPWCSDTNNF</sequence>
<keyword evidence="6" id="KW-0653">Protein transport</keyword>
<reference evidence="13" key="1">
    <citation type="submission" date="2013-01" db="EMBL/GenBank/DDBJ databases">
        <title>Draft Genome Sequence of a Mulberry Tree, Morus notabilis C.K. Schneid.</title>
        <authorList>
            <person name="He N."/>
            <person name="Zhao S."/>
        </authorList>
    </citation>
    <scope>NUCLEOTIDE SEQUENCE</scope>
</reference>
<dbReference type="Pfam" id="PF02466">
    <property type="entry name" value="Tim17"/>
    <property type="match status" value="1"/>
</dbReference>
<evidence type="ECO:0000256" key="7">
    <source>
        <dbReference type="ARBA" id="ARBA00022989"/>
    </source>
</evidence>
<dbReference type="PANTHER" id="PTHR10485">
    <property type="entry name" value="MITOCHONDRIAL IMPORT INNER MEMBRANE TRANSLOCASE SUBUNIT TIM-17"/>
    <property type="match status" value="1"/>
</dbReference>
<proteinExistence type="inferred from homology"/>
<keyword evidence="4 11" id="KW-0812">Transmembrane</keyword>
<evidence type="ECO:0000256" key="9">
    <source>
        <dbReference type="ARBA" id="ARBA00023128"/>
    </source>
</evidence>
<evidence type="ECO:0000256" key="6">
    <source>
        <dbReference type="ARBA" id="ARBA00022927"/>
    </source>
</evidence>
<evidence type="ECO:0000256" key="2">
    <source>
        <dbReference type="ARBA" id="ARBA00008444"/>
    </source>
</evidence>
<dbReference type="STRING" id="981085.W9R1Y8"/>
<keyword evidence="9" id="KW-0496">Mitochondrion</keyword>
<evidence type="ECO:0000256" key="3">
    <source>
        <dbReference type="ARBA" id="ARBA00022448"/>
    </source>
</evidence>
<dbReference type="GO" id="GO:0005744">
    <property type="term" value="C:TIM23 mitochondrial import inner membrane translocase complex"/>
    <property type="evidence" value="ECO:0007669"/>
    <property type="project" value="TreeGrafter"/>
</dbReference>
<dbReference type="PANTHER" id="PTHR10485:SF0">
    <property type="entry name" value="AT05822P-RELATED"/>
    <property type="match status" value="1"/>
</dbReference>
<evidence type="ECO:0000256" key="5">
    <source>
        <dbReference type="ARBA" id="ARBA00022792"/>
    </source>
</evidence>
<accession>W9R1Y8</accession>
<keyword evidence="5" id="KW-0999">Mitochondrion inner membrane</keyword>
<keyword evidence="7 11" id="KW-1133">Transmembrane helix</keyword>
<organism evidence="12 13">
    <name type="scientific">Morus notabilis</name>
    <dbReference type="NCBI Taxonomy" id="981085"/>
    <lineage>
        <taxon>Eukaryota</taxon>
        <taxon>Viridiplantae</taxon>
        <taxon>Streptophyta</taxon>
        <taxon>Embryophyta</taxon>
        <taxon>Tracheophyta</taxon>
        <taxon>Spermatophyta</taxon>
        <taxon>Magnoliopsida</taxon>
        <taxon>eudicotyledons</taxon>
        <taxon>Gunneridae</taxon>
        <taxon>Pentapetalae</taxon>
        <taxon>rosids</taxon>
        <taxon>fabids</taxon>
        <taxon>Rosales</taxon>
        <taxon>Moraceae</taxon>
        <taxon>Moreae</taxon>
        <taxon>Morus</taxon>
    </lineage>
</organism>
<dbReference type="Proteomes" id="UP000030645">
    <property type="component" value="Unassembled WGS sequence"/>
</dbReference>
<keyword evidence="3" id="KW-0813">Transport</keyword>
<evidence type="ECO:0000313" key="12">
    <source>
        <dbReference type="EMBL" id="EXB51990.1"/>
    </source>
</evidence>
<evidence type="ECO:0000256" key="8">
    <source>
        <dbReference type="ARBA" id="ARBA00023010"/>
    </source>
</evidence>